<reference evidence="2 3" key="1">
    <citation type="journal article" date="2016" name="Nat. Commun.">
        <title>Thousands of microbial genomes shed light on interconnected biogeochemical processes in an aquifer system.</title>
        <authorList>
            <person name="Anantharaman K."/>
            <person name="Brown C.T."/>
            <person name="Hug L.A."/>
            <person name="Sharon I."/>
            <person name="Castelle C.J."/>
            <person name="Probst A.J."/>
            <person name="Thomas B.C."/>
            <person name="Singh A."/>
            <person name="Wilkins M.J."/>
            <person name="Karaoz U."/>
            <person name="Brodie E.L."/>
            <person name="Williams K.H."/>
            <person name="Hubbard S.S."/>
            <person name="Banfield J.F."/>
        </authorList>
    </citation>
    <scope>NUCLEOTIDE SEQUENCE [LARGE SCALE GENOMIC DNA]</scope>
</reference>
<feature type="domain" description="Plasmid pRiA4b Orf3-like" evidence="1">
    <location>
        <begin position="1"/>
        <end position="127"/>
    </location>
</feature>
<dbReference type="STRING" id="1802407.A3I40_01865"/>
<sequence>MPDDYTFFDLHAALQDAFGWEDAHLHQFFTSSPFKRERNYQQIALPSPEMEDVLDEREEKLFRWFKNSKSVVWYEYDFGDSWMHEIQLEKKLPQESNKKYPFLLDGARACPPEDCGGLGAYCDLIRINNIIWQG</sequence>
<evidence type="ECO:0000259" key="1">
    <source>
        <dbReference type="Pfam" id="PF07929"/>
    </source>
</evidence>
<dbReference type="Gene3D" id="3.10.290.30">
    <property type="entry name" value="MM3350-like"/>
    <property type="match status" value="1"/>
</dbReference>
<evidence type="ECO:0000313" key="2">
    <source>
        <dbReference type="EMBL" id="OGL86093.1"/>
    </source>
</evidence>
<dbReference type="SUPFAM" id="SSF159941">
    <property type="entry name" value="MM3350-like"/>
    <property type="match status" value="1"/>
</dbReference>
<comment type="caution">
    <text evidence="2">The sequence shown here is derived from an EMBL/GenBank/DDBJ whole genome shotgun (WGS) entry which is preliminary data.</text>
</comment>
<dbReference type="AlphaFoldDB" id="A0A1F7V6K1"/>
<protein>
    <recommendedName>
        <fullName evidence="1">Plasmid pRiA4b Orf3-like domain-containing protein</fullName>
    </recommendedName>
</protein>
<dbReference type="EMBL" id="MGEP01000053">
    <property type="protein sequence ID" value="OGL86093.1"/>
    <property type="molecule type" value="Genomic_DNA"/>
</dbReference>
<organism evidence="2 3">
    <name type="scientific">Candidatus Uhrbacteria bacterium RIFCSPLOWO2_02_FULL_48_12</name>
    <dbReference type="NCBI Taxonomy" id="1802407"/>
    <lineage>
        <taxon>Bacteria</taxon>
        <taxon>Candidatus Uhriibacteriota</taxon>
    </lineage>
</organism>
<dbReference type="Pfam" id="PF07929">
    <property type="entry name" value="PRiA4_ORF3"/>
    <property type="match status" value="1"/>
</dbReference>
<proteinExistence type="predicted"/>
<dbReference type="InterPro" id="IPR012912">
    <property type="entry name" value="Plasmid_pRiA4b_Orf3-like"/>
</dbReference>
<dbReference type="PANTHER" id="PTHR41878:SF1">
    <property type="entry name" value="TNPR PROTEIN"/>
    <property type="match status" value="1"/>
</dbReference>
<gene>
    <name evidence="2" type="ORF">A3I40_01865</name>
</gene>
<name>A0A1F7V6K1_9BACT</name>
<accession>A0A1F7V6K1</accession>
<dbReference type="Proteomes" id="UP000178723">
    <property type="component" value="Unassembled WGS sequence"/>
</dbReference>
<evidence type="ECO:0000313" key="3">
    <source>
        <dbReference type="Proteomes" id="UP000178723"/>
    </source>
</evidence>
<dbReference type="PANTHER" id="PTHR41878">
    <property type="entry name" value="LEXA REPRESSOR-RELATED"/>
    <property type="match status" value="1"/>
</dbReference>
<dbReference type="InterPro" id="IPR024047">
    <property type="entry name" value="MM3350-like_sf"/>
</dbReference>